<reference evidence="12" key="1">
    <citation type="submission" date="2023-11" db="EMBL/GenBank/DDBJ databases">
        <title>Genome assemblies of two species of porcelain crab, Petrolisthes cinctipes and Petrolisthes manimaculis (Anomura: Porcellanidae).</title>
        <authorList>
            <person name="Angst P."/>
        </authorList>
    </citation>
    <scope>NUCLEOTIDE SEQUENCE</scope>
    <source>
        <strain evidence="12">PB745_02</strain>
        <tissue evidence="12">Gill</tissue>
    </source>
</reference>
<keyword evidence="6" id="KW-0862">Zinc</keyword>
<dbReference type="Proteomes" id="UP001292094">
    <property type="component" value="Unassembled WGS sequence"/>
</dbReference>
<dbReference type="GO" id="GO:0004222">
    <property type="term" value="F:metalloendopeptidase activity"/>
    <property type="evidence" value="ECO:0007669"/>
    <property type="project" value="InterPro"/>
</dbReference>
<dbReference type="InterPro" id="IPR042089">
    <property type="entry name" value="Peptidase_M13_dom_2"/>
</dbReference>
<feature type="domain" description="Peptidase M13 N-terminal" evidence="11">
    <location>
        <begin position="101"/>
        <end position="271"/>
    </location>
</feature>
<evidence type="ECO:0000256" key="8">
    <source>
        <dbReference type="ARBA" id="ARBA00023157"/>
    </source>
</evidence>
<dbReference type="FunFam" id="3.40.390.10:FF:000076">
    <property type="entry name" value="membrane metallo-endopeptidase-like 1"/>
    <property type="match status" value="1"/>
</dbReference>
<dbReference type="PROSITE" id="PS51885">
    <property type="entry name" value="NEPRILYSIN"/>
    <property type="match status" value="1"/>
</dbReference>
<keyword evidence="10" id="KW-0472">Membrane</keyword>
<comment type="caution">
    <text evidence="12">The sequence shown here is derived from an EMBL/GenBank/DDBJ whole genome shotgun (WGS) entry which is preliminary data.</text>
</comment>
<proteinExistence type="inferred from homology"/>
<dbReference type="GO" id="GO:0016485">
    <property type="term" value="P:protein processing"/>
    <property type="evidence" value="ECO:0007669"/>
    <property type="project" value="TreeGrafter"/>
</dbReference>
<evidence type="ECO:0000259" key="11">
    <source>
        <dbReference type="Pfam" id="PF05649"/>
    </source>
</evidence>
<keyword evidence="10" id="KW-0812">Transmembrane</keyword>
<keyword evidence="10" id="KW-1133">Transmembrane helix</keyword>
<evidence type="ECO:0000256" key="6">
    <source>
        <dbReference type="ARBA" id="ARBA00022833"/>
    </source>
</evidence>
<evidence type="ECO:0000256" key="3">
    <source>
        <dbReference type="ARBA" id="ARBA00022670"/>
    </source>
</evidence>
<keyword evidence="5" id="KW-0378">Hydrolase</keyword>
<accession>A0AAE1PC44</accession>
<keyword evidence="13" id="KW-1185">Reference proteome</keyword>
<comment type="cofactor">
    <cofactor evidence="1">
        <name>Zn(2+)</name>
        <dbReference type="ChEBI" id="CHEBI:29105"/>
    </cofactor>
</comment>
<evidence type="ECO:0000256" key="4">
    <source>
        <dbReference type="ARBA" id="ARBA00022723"/>
    </source>
</evidence>
<gene>
    <name evidence="12" type="ORF">Pmani_023334</name>
</gene>
<dbReference type="Gene3D" id="1.10.1380.10">
    <property type="entry name" value="Neutral endopeptidase , domain2"/>
    <property type="match status" value="1"/>
</dbReference>
<dbReference type="EMBL" id="JAWZYT010002392">
    <property type="protein sequence ID" value="KAK4304736.1"/>
    <property type="molecule type" value="Genomic_DNA"/>
</dbReference>
<protein>
    <recommendedName>
        <fullName evidence="11">Peptidase M13 N-terminal domain-containing protein</fullName>
    </recommendedName>
</protein>
<evidence type="ECO:0000256" key="2">
    <source>
        <dbReference type="ARBA" id="ARBA00007357"/>
    </source>
</evidence>
<sequence length="275" mass="30835">MDVDDDSSSIGSARTEELPSGTTTVHYHMGSHWWRSRTSLEKSLLVGWLLLIVVVMVLVAVLHIQASHSTRPPGTENMCLEPLCVELAGKVLSSMDRTADPCEDFYQYACGGWVKHNPVPEGKAIWGNLNKLASDNQMIMHNLLESEEKSKSMAEEKARIFYHSCMDINKVIEKKGAKPLIPLLEKMGGWGVSGNWSSENYSLEFDVINSKILLDSEALFTWGVAEDDKNSFQHIIQFDQGGLMLPARDYYLNVSEKEVVDAYVEYIAKVTTEDN</sequence>
<evidence type="ECO:0000256" key="1">
    <source>
        <dbReference type="ARBA" id="ARBA00001947"/>
    </source>
</evidence>
<evidence type="ECO:0000256" key="10">
    <source>
        <dbReference type="SAM" id="Phobius"/>
    </source>
</evidence>
<dbReference type="GO" id="GO:0005886">
    <property type="term" value="C:plasma membrane"/>
    <property type="evidence" value="ECO:0007669"/>
    <property type="project" value="TreeGrafter"/>
</dbReference>
<dbReference type="InterPro" id="IPR000718">
    <property type="entry name" value="Peptidase_M13"/>
</dbReference>
<feature type="transmembrane region" description="Helical" evidence="10">
    <location>
        <begin position="44"/>
        <end position="64"/>
    </location>
</feature>
<keyword evidence="9" id="KW-0325">Glycoprotein</keyword>
<evidence type="ECO:0000256" key="5">
    <source>
        <dbReference type="ARBA" id="ARBA00022801"/>
    </source>
</evidence>
<evidence type="ECO:0000256" key="7">
    <source>
        <dbReference type="ARBA" id="ARBA00023049"/>
    </source>
</evidence>
<evidence type="ECO:0000313" key="12">
    <source>
        <dbReference type="EMBL" id="KAK4304736.1"/>
    </source>
</evidence>
<dbReference type="PANTHER" id="PTHR11733:SF167">
    <property type="entry name" value="FI17812P1-RELATED"/>
    <property type="match status" value="1"/>
</dbReference>
<keyword evidence="8" id="KW-1015">Disulfide bond</keyword>
<keyword evidence="3" id="KW-0645">Protease</keyword>
<dbReference type="GO" id="GO:0046872">
    <property type="term" value="F:metal ion binding"/>
    <property type="evidence" value="ECO:0007669"/>
    <property type="project" value="UniProtKB-KW"/>
</dbReference>
<dbReference type="InterPro" id="IPR008753">
    <property type="entry name" value="Peptidase_M13_N"/>
</dbReference>
<name>A0AAE1PC44_9EUCA</name>
<keyword evidence="7" id="KW-0482">Metalloprotease</keyword>
<dbReference type="PANTHER" id="PTHR11733">
    <property type="entry name" value="ZINC METALLOPROTEASE FAMILY M13 NEPRILYSIN-RELATED"/>
    <property type="match status" value="1"/>
</dbReference>
<dbReference type="Pfam" id="PF05649">
    <property type="entry name" value="Peptidase_M13_N"/>
    <property type="match status" value="1"/>
</dbReference>
<dbReference type="SUPFAM" id="SSF55486">
    <property type="entry name" value="Metalloproteases ('zincins'), catalytic domain"/>
    <property type="match status" value="1"/>
</dbReference>
<evidence type="ECO:0000256" key="9">
    <source>
        <dbReference type="ARBA" id="ARBA00023180"/>
    </source>
</evidence>
<comment type="similarity">
    <text evidence="2">Belongs to the peptidase M13 family.</text>
</comment>
<keyword evidence="4" id="KW-0479">Metal-binding</keyword>
<dbReference type="AlphaFoldDB" id="A0AAE1PC44"/>
<organism evidence="12 13">
    <name type="scientific">Petrolisthes manimaculis</name>
    <dbReference type="NCBI Taxonomy" id="1843537"/>
    <lineage>
        <taxon>Eukaryota</taxon>
        <taxon>Metazoa</taxon>
        <taxon>Ecdysozoa</taxon>
        <taxon>Arthropoda</taxon>
        <taxon>Crustacea</taxon>
        <taxon>Multicrustacea</taxon>
        <taxon>Malacostraca</taxon>
        <taxon>Eumalacostraca</taxon>
        <taxon>Eucarida</taxon>
        <taxon>Decapoda</taxon>
        <taxon>Pleocyemata</taxon>
        <taxon>Anomura</taxon>
        <taxon>Galatheoidea</taxon>
        <taxon>Porcellanidae</taxon>
        <taxon>Petrolisthes</taxon>
    </lineage>
</organism>
<evidence type="ECO:0000313" key="13">
    <source>
        <dbReference type="Proteomes" id="UP001292094"/>
    </source>
</evidence>